<reference evidence="3" key="1">
    <citation type="submission" date="2017-08" db="EMBL/GenBank/DDBJ databases">
        <authorList>
            <person name="Varghese N."/>
            <person name="Submissions S."/>
        </authorList>
    </citation>
    <scope>NUCLEOTIDE SEQUENCE [LARGE SCALE GENOMIC DNA]</scope>
    <source>
        <strain evidence="3">KCTC 23107</strain>
    </source>
</reference>
<evidence type="ECO:0000313" key="2">
    <source>
        <dbReference type="EMBL" id="SOE17352.1"/>
    </source>
</evidence>
<dbReference type="Pfam" id="PF09929">
    <property type="entry name" value="DUF2161"/>
    <property type="match status" value="1"/>
</dbReference>
<evidence type="ECO:0008006" key="4">
    <source>
        <dbReference type="Google" id="ProtNLM"/>
    </source>
</evidence>
<evidence type="ECO:0000256" key="1">
    <source>
        <dbReference type="SAM" id="MobiDB-lite"/>
    </source>
</evidence>
<feature type="region of interest" description="Disordered" evidence="1">
    <location>
        <begin position="244"/>
        <end position="266"/>
    </location>
</feature>
<dbReference type="EMBL" id="OCPC01000003">
    <property type="protein sequence ID" value="SOE17352.1"/>
    <property type="molecule type" value="Genomic_DNA"/>
</dbReference>
<gene>
    <name evidence="2" type="ORF">SAMN05877838_2251</name>
</gene>
<accession>A0A286IBA2</accession>
<protein>
    <recommendedName>
        <fullName evidence="4">DUF2161 domain-containing phosphodiesterase</fullName>
    </recommendedName>
</protein>
<dbReference type="AlphaFoldDB" id="A0A286IBA2"/>
<proteinExistence type="predicted"/>
<organism evidence="2 3">
    <name type="scientific">Hoeflea halophila</name>
    <dbReference type="NCBI Taxonomy" id="714899"/>
    <lineage>
        <taxon>Bacteria</taxon>
        <taxon>Pseudomonadati</taxon>
        <taxon>Pseudomonadota</taxon>
        <taxon>Alphaproteobacteria</taxon>
        <taxon>Hyphomicrobiales</taxon>
        <taxon>Rhizobiaceae</taxon>
        <taxon>Hoeflea</taxon>
    </lineage>
</organism>
<keyword evidence="3" id="KW-1185">Reference proteome</keyword>
<evidence type="ECO:0000313" key="3">
    <source>
        <dbReference type="Proteomes" id="UP000219465"/>
    </source>
</evidence>
<name>A0A286IBA2_9HYPH</name>
<dbReference type="Proteomes" id="UP000219465">
    <property type="component" value="Unassembled WGS sequence"/>
</dbReference>
<sequence length="266" mass="28956">MPCPLSGLAFDVHASRAIPRRMSTPKPRETDLYLPVKALLEAQGYTVKGEVGAADIVAVRGKEDPVVVELKTGFSLSLFHQGIERQAITDTVYIAVPRGSGRMFQKAIAANTSLCRRLGLGLMTVRLKDGLVEVHVDPSPYKPRKSKIEKARLLKEFNRRTGDPNTGGATRQGLMTAYRQDALRCARVLRELGPTKAALVAKACGVERARTLMADNHYGWFERVATGIYGLCAKGEEALAMLGDPDVALPTPDERADADPPPHLND</sequence>
<feature type="compositionally biased region" description="Basic and acidic residues" evidence="1">
    <location>
        <begin position="252"/>
        <end position="266"/>
    </location>
</feature>
<dbReference type="InterPro" id="IPR018679">
    <property type="entry name" value="DUF2161"/>
</dbReference>